<reference evidence="2 3" key="1">
    <citation type="submission" date="2019-07" db="EMBL/GenBank/DDBJ databases">
        <authorList>
            <person name="Hibberd C M."/>
            <person name="Gehrig L. J."/>
            <person name="Chang H.-W."/>
            <person name="Venkatesh S."/>
        </authorList>
    </citation>
    <scope>NUCLEOTIDE SEQUENCE [LARGE SCALE GENOMIC DNA]</scope>
    <source>
        <strain evidence="2">Faecalibacterium_prausnitzii_JG_BgPS064</strain>
    </source>
</reference>
<gene>
    <name evidence="2" type="ORF">FPPS064S07_02499</name>
</gene>
<protein>
    <submittedName>
        <fullName evidence="2">Uncharacterized protein</fullName>
    </submittedName>
</protein>
<keyword evidence="3" id="KW-1185">Reference proteome</keyword>
<dbReference type="Proteomes" id="UP000406184">
    <property type="component" value="Unassembled WGS sequence"/>
</dbReference>
<evidence type="ECO:0000313" key="3">
    <source>
        <dbReference type="Proteomes" id="UP000406184"/>
    </source>
</evidence>
<sequence>MKKIVSLMLTVVLCLACAVTVFADTEYKVGRDVEFSGQTDFDYFYTYTDKDVNYKCFSVVSAEGQRFYAAVKENLYEYYRATFAGQSLTLNGAYQRAADDGSPVIKIRTQITFDEKGKKVSTLLDELLVPVLKANADSLDFQTIYDVFDDSALTVANDGSYITFDTNPYNFKDSFLFTDVVLREIKLANQIYGLPDWLYEEMVSTKALDGRQKESFDRLTVTWTYSPNTGLEVTYRKNN</sequence>
<dbReference type="AlphaFoldDB" id="A0A564SV47"/>
<feature type="chain" id="PRO_5021930592" evidence="1">
    <location>
        <begin position="24"/>
        <end position="239"/>
    </location>
</feature>
<dbReference type="RefSeq" id="WP_158398244.1">
    <property type="nucleotide sequence ID" value="NZ_CABHMY010000088.1"/>
</dbReference>
<accession>A0A564SV47</accession>
<dbReference type="EMBL" id="CABHMY010000088">
    <property type="protein sequence ID" value="VUW98949.1"/>
    <property type="molecule type" value="Genomic_DNA"/>
</dbReference>
<proteinExistence type="predicted"/>
<feature type="signal peptide" evidence="1">
    <location>
        <begin position="1"/>
        <end position="23"/>
    </location>
</feature>
<name>A0A564SV47_9FIRM</name>
<keyword evidence="1" id="KW-0732">Signal</keyword>
<evidence type="ECO:0000256" key="1">
    <source>
        <dbReference type="SAM" id="SignalP"/>
    </source>
</evidence>
<organism evidence="2 3">
    <name type="scientific">Faecalibacterium prausnitzii</name>
    <dbReference type="NCBI Taxonomy" id="853"/>
    <lineage>
        <taxon>Bacteria</taxon>
        <taxon>Bacillati</taxon>
        <taxon>Bacillota</taxon>
        <taxon>Clostridia</taxon>
        <taxon>Eubacteriales</taxon>
        <taxon>Oscillospiraceae</taxon>
        <taxon>Faecalibacterium</taxon>
    </lineage>
</organism>
<evidence type="ECO:0000313" key="2">
    <source>
        <dbReference type="EMBL" id="VUW98949.1"/>
    </source>
</evidence>